<evidence type="ECO:0000256" key="8">
    <source>
        <dbReference type="RuleBase" id="RU363108"/>
    </source>
</evidence>
<organism evidence="9 10">
    <name type="scientific">Cryptotermes secundus</name>
    <dbReference type="NCBI Taxonomy" id="105785"/>
    <lineage>
        <taxon>Eukaryota</taxon>
        <taxon>Metazoa</taxon>
        <taxon>Ecdysozoa</taxon>
        <taxon>Arthropoda</taxon>
        <taxon>Hexapoda</taxon>
        <taxon>Insecta</taxon>
        <taxon>Pterygota</taxon>
        <taxon>Neoptera</taxon>
        <taxon>Polyneoptera</taxon>
        <taxon>Dictyoptera</taxon>
        <taxon>Blattodea</taxon>
        <taxon>Blattoidea</taxon>
        <taxon>Termitoidae</taxon>
        <taxon>Kalotermitidae</taxon>
        <taxon>Cryptotermitinae</taxon>
        <taxon>Cryptotermes</taxon>
    </lineage>
</organism>
<dbReference type="EMBL" id="NEVH01014836">
    <property type="protein sequence ID" value="PNF27527.1"/>
    <property type="molecule type" value="Genomic_DNA"/>
</dbReference>
<dbReference type="PANTHER" id="PTHR21143">
    <property type="entry name" value="INVERTEBRATE GUSTATORY RECEPTOR"/>
    <property type="match status" value="1"/>
</dbReference>
<dbReference type="GO" id="GO:0050909">
    <property type="term" value="P:sensory perception of taste"/>
    <property type="evidence" value="ECO:0007669"/>
    <property type="project" value="InterPro"/>
</dbReference>
<dbReference type="GO" id="GO:0030425">
    <property type="term" value="C:dendrite"/>
    <property type="evidence" value="ECO:0007669"/>
    <property type="project" value="TreeGrafter"/>
</dbReference>
<keyword evidence="6 8" id="KW-0675">Receptor</keyword>
<evidence type="ECO:0000256" key="4">
    <source>
        <dbReference type="ARBA" id="ARBA00022989"/>
    </source>
</evidence>
<comment type="subcellular location">
    <subcellularLocation>
        <location evidence="1 8">Cell membrane</location>
        <topology evidence="1 8">Multi-pass membrane protein</topology>
    </subcellularLocation>
</comment>
<feature type="transmembrane region" description="Helical" evidence="8">
    <location>
        <begin position="52"/>
        <end position="70"/>
    </location>
</feature>
<dbReference type="InterPro" id="IPR013604">
    <property type="entry name" value="7TM_chemorcpt"/>
</dbReference>
<protein>
    <recommendedName>
        <fullName evidence="8">Gustatory receptor</fullName>
    </recommendedName>
</protein>
<dbReference type="GO" id="GO:0007165">
    <property type="term" value="P:signal transduction"/>
    <property type="evidence" value="ECO:0007669"/>
    <property type="project" value="UniProtKB-KW"/>
</dbReference>
<dbReference type="AlphaFoldDB" id="A0A2J7QG02"/>
<feature type="transmembrane region" description="Helical" evidence="8">
    <location>
        <begin position="323"/>
        <end position="343"/>
    </location>
</feature>
<evidence type="ECO:0000256" key="6">
    <source>
        <dbReference type="ARBA" id="ARBA00023170"/>
    </source>
</evidence>
<accession>A0A2J7QG02</accession>
<dbReference type="GO" id="GO:0007635">
    <property type="term" value="P:chemosensory behavior"/>
    <property type="evidence" value="ECO:0007669"/>
    <property type="project" value="TreeGrafter"/>
</dbReference>
<evidence type="ECO:0000256" key="7">
    <source>
        <dbReference type="ARBA" id="ARBA00023224"/>
    </source>
</evidence>
<dbReference type="GO" id="GO:0030424">
    <property type="term" value="C:axon"/>
    <property type="evidence" value="ECO:0007669"/>
    <property type="project" value="TreeGrafter"/>
</dbReference>
<dbReference type="PANTHER" id="PTHR21143:SF134">
    <property type="entry name" value="GUSTATORY RECEPTOR"/>
    <property type="match status" value="1"/>
</dbReference>
<comment type="function">
    <text evidence="8">Gustatory receptor which mediates acceptance or avoidance behavior, depending on its substrates.</text>
</comment>
<comment type="similarity">
    <text evidence="8">Belongs to the insect chemoreceptor superfamily. Gustatory receptor (GR) family.</text>
</comment>
<name>A0A2J7QG02_9NEOP</name>
<keyword evidence="3 8" id="KW-0812">Transmembrane</keyword>
<reference evidence="9 10" key="1">
    <citation type="submission" date="2017-12" db="EMBL/GenBank/DDBJ databases">
        <title>Hemimetabolous genomes reveal molecular basis of termite eusociality.</title>
        <authorList>
            <person name="Harrison M.C."/>
            <person name="Jongepier E."/>
            <person name="Robertson H.M."/>
            <person name="Arning N."/>
            <person name="Bitard-Feildel T."/>
            <person name="Chao H."/>
            <person name="Childers C.P."/>
            <person name="Dinh H."/>
            <person name="Doddapaneni H."/>
            <person name="Dugan S."/>
            <person name="Gowin J."/>
            <person name="Greiner C."/>
            <person name="Han Y."/>
            <person name="Hu H."/>
            <person name="Hughes D.S.T."/>
            <person name="Huylmans A.-K."/>
            <person name="Kemena C."/>
            <person name="Kremer L.P.M."/>
            <person name="Lee S.L."/>
            <person name="Lopez-Ezquerra A."/>
            <person name="Mallet L."/>
            <person name="Monroy-Kuhn J.M."/>
            <person name="Moser A."/>
            <person name="Murali S.C."/>
            <person name="Muzny D.M."/>
            <person name="Otani S."/>
            <person name="Piulachs M.-D."/>
            <person name="Poelchau M."/>
            <person name="Qu J."/>
            <person name="Schaub F."/>
            <person name="Wada-Katsumata A."/>
            <person name="Worley K.C."/>
            <person name="Xie Q."/>
            <person name="Ylla G."/>
            <person name="Poulsen M."/>
            <person name="Gibbs R.A."/>
            <person name="Schal C."/>
            <person name="Richards S."/>
            <person name="Belles X."/>
            <person name="Korb J."/>
            <person name="Bornberg-Bauer E."/>
        </authorList>
    </citation>
    <scope>NUCLEOTIDE SEQUENCE [LARGE SCALE GENOMIC DNA]</scope>
    <source>
        <tissue evidence="9">Whole body</tissue>
    </source>
</reference>
<evidence type="ECO:0000256" key="3">
    <source>
        <dbReference type="ARBA" id="ARBA00022692"/>
    </source>
</evidence>
<evidence type="ECO:0000256" key="1">
    <source>
        <dbReference type="ARBA" id="ARBA00004651"/>
    </source>
</evidence>
<comment type="caution">
    <text evidence="8">Lacks conserved residue(s) required for the propagation of feature annotation.</text>
</comment>
<dbReference type="Pfam" id="PF08395">
    <property type="entry name" value="7tm_7"/>
    <property type="match status" value="1"/>
</dbReference>
<dbReference type="OrthoDB" id="6769401at2759"/>
<dbReference type="GO" id="GO:0005886">
    <property type="term" value="C:plasma membrane"/>
    <property type="evidence" value="ECO:0007669"/>
    <property type="project" value="UniProtKB-SubCell"/>
</dbReference>
<proteinExistence type="inferred from homology"/>
<evidence type="ECO:0000313" key="9">
    <source>
        <dbReference type="EMBL" id="PNF27527.1"/>
    </source>
</evidence>
<dbReference type="GO" id="GO:0043025">
    <property type="term" value="C:neuronal cell body"/>
    <property type="evidence" value="ECO:0007669"/>
    <property type="project" value="TreeGrafter"/>
</dbReference>
<dbReference type="STRING" id="105785.A0A2J7QG02"/>
<sequence>MGIASVTSLQICLTRIRKEMDMLLYKISVLDELFNTECDAQRSNEKYLRIQIILLIIIVFIAYTSDFFAFNTGFAAWILCITTYICNFINIVTIIQFVNLVFLLKQKFLILNKFLASAEKPNEHETNGNLWELLLQTSVFRNVINFEYDPLRTDAFYQAITRRCYNDIQNHTNNSSQNYCLHKGTLRFRALRVIHDVLCDISTSVNSMYGLQIFLCMLSAFIETATNISYTATASNIDNLTREQFISTVACPMLWALVQFLPLFWITGSCNAASSEADRSGIILQKLLLLPELHPATVTEIQLFLQQVTNRKLRFTAWDLFTINYSILGSTVGAVTTLLVILVQLQN</sequence>
<evidence type="ECO:0000256" key="5">
    <source>
        <dbReference type="ARBA" id="ARBA00023136"/>
    </source>
</evidence>
<gene>
    <name evidence="9" type="ORF">B7P43_G02893</name>
</gene>
<evidence type="ECO:0000256" key="2">
    <source>
        <dbReference type="ARBA" id="ARBA00022475"/>
    </source>
</evidence>
<dbReference type="Proteomes" id="UP000235965">
    <property type="component" value="Unassembled WGS sequence"/>
</dbReference>
<keyword evidence="4 8" id="KW-1133">Transmembrane helix</keyword>
<comment type="caution">
    <text evidence="9">The sequence shown here is derived from an EMBL/GenBank/DDBJ whole genome shotgun (WGS) entry which is preliminary data.</text>
</comment>
<feature type="transmembrane region" description="Helical" evidence="8">
    <location>
        <begin position="245"/>
        <end position="266"/>
    </location>
</feature>
<keyword evidence="10" id="KW-1185">Reference proteome</keyword>
<dbReference type="GO" id="GO:0008049">
    <property type="term" value="P:male courtship behavior"/>
    <property type="evidence" value="ECO:0007669"/>
    <property type="project" value="TreeGrafter"/>
</dbReference>
<feature type="transmembrane region" description="Helical" evidence="8">
    <location>
        <begin position="76"/>
        <end position="104"/>
    </location>
</feature>
<keyword evidence="7 8" id="KW-0807">Transducer</keyword>
<keyword evidence="2 8" id="KW-1003">Cell membrane</keyword>
<evidence type="ECO:0000313" key="10">
    <source>
        <dbReference type="Proteomes" id="UP000235965"/>
    </source>
</evidence>
<dbReference type="InParanoid" id="A0A2J7QG02"/>
<keyword evidence="5 8" id="KW-0472">Membrane</keyword>